<gene>
    <name evidence="7" type="primary">thiD</name>
    <name evidence="7" type="ORF">QT969_06235</name>
</gene>
<dbReference type="RefSeq" id="WP_289378059.1">
    <property type="nucleotide sequence ID" value="NZ_JAUBOF010000013.1"/>
</dbReference>
<keyword evidence="8" id="KW-1185">Reference proteome</keyword>
<evidence type="ECO:0000256" key="3">
    <source>
        <dbReference type="ARBA" id="ARBA00003848"/>
    </source>
</evidence>
<organism evidence="7 8">
    <name type="scientific">Rhodococcus indonesiensis</name>
    <dbReference type="NCBI Taxonomy" id="3055869"/>
    <lineage>
        <taxon>Bacteria</taxon>
        <taxon>Bacillati</taxon>
        <taxon>Actinomycetota</taxon>
        <taxon>Actinomycetes</taxon>
        <taxon>Mycobacteriales</taxon>
        <taxon>Nocardiaceae</taxon>
        <taxon>Rhodococcus</taxon>
    </lineage>
</organism>
<dbReference type="InterPro" id="IPR013749">
    <property type="entry name" value="PM/HMP-P_kinase-1"/>
</dbReference>
<dbReference type="Gene3D" id="3.40.1190.20">
    <property type="match status" value="1"/>
</dbReference>
<dbReference type="CDD" id="cd01169">
    <property type="entry name" value="HMPP_kinase"/>
    <property type="match status" value="1"/>
</dbReference>
<comment type="function">
    <text evidence="3">Catalyzes the phosphorylation of hydroxymethylpyrimidine phosphate (HMP-P) to HMP-PP, and of HMP to HMP-P.</text>
</comment>
<comment type="pathway">
    <text evidence="4">Cofactor biosynthesis; thiamine diphosphate biosynthesis; 4-amino-2-methyl-5-diphosphomethylpyrimidine from 5-amino-1-(5-phospho-D-ribosyl)imidazole: step 3/3.</text>
</comment>
<evidence type="ECO:0000256" key="5">
    <source>
        <dbReference type="ARBA" id="ARBA00022977"/>
    </source>
</evidence>
<keyword evidence="5" id="KW-0784">Thiamine biosynthesis</keyword>
<dbReference type="EMBL" id="JAUBOF010000013">
    <property type="protein sequence ID" value="MDM7487877.1"/>
    <property type="molecule type" value="Genomic_DNA"/>
</dbReference>
<keyword evidence="7" id="KW-0808">Transferase</keyword>
<proteinExistence type="predicted"/>
<accession>A0ABT7RJQ8</accession>
<dbReference type="NCBIfam" id="TIGR00097">
    <property type="entry name" value="HMP-P_kinase"/>
    <property type="match status" value="1"/>
</dbReference>
<evidence type="ECO:0000256" key="4">
    <source>
        <dbReference type="ARBA" id="ARBA00004769"/>
    </source>
</evidence>
<keyword evidence="7" id="KW-0418">Kinase</keyword>
<reference evidence="7 8" key="1">
    <citation type="submission" date="2023-06" db="EMBL/GenBank/DDBJ databases">
        <title>Rhodococcus indonesiensis sp. nov a new member of the Rhodococcus ruber lineage isolated from a sediment of neutral hot spring.</title>
        <authorList>
            <person name="Kusuma A.B."/>
            <person name="Fenylestari G."/>
            <person name="Ammar F."/>
            <person name="Nouioui I."/>
            <person name="Goodfellow M."/>
        </authorList>
    </citation>
    <scope>NUCLEOTIDE SEQUENCE [LARGE SCALE GENOMIC DNA]</scope>
    <source>
        <strain evidence="7 8">CSLK01-03</strain>
    </source>
</reference>
<dbReference type="InterPro" id="IPR029056">
    <property type="entry name" value="Ribokinase-like"/>
</dbReference>
<comment type="catalytic activity">
    <reaction evidence="2">
        <text>4-amino-2-methyl-5-(phosphooxymethyl)pyrimidine + ATP = 4-amino-2-methyl-5-(diphosphooxymethyl)pyrimidine + ADP</text>
        <dbReference type="Rhea" id="RHEA:19893"/>
        <dbReference type="ChEBI" id="CHEBI:30616"/>
        <dbReference type="ChEBI" id="CHEBI:57841"/>
        <dbReference type="ChEBI" id="CHEBI:58354"/>
        <dbReference type="ChEBI" id="CHEBI:456216"/>
        <dbReference type="EC" id="2.7.4.7"/>
    </reaction>
</comment>
<dbReference type="GO" id="GO:0008972">
    <property type="term" value="F:phosphomethylpyrimidine kinase activity"/>
    <property type="evidence" value="ECO:0007669"/>
    <property type="project" value="UniProtKB-EC"/>
</dbReference>
<dbReference type="SUPFAM" id="SSF53613">
    <property type="entry name" value="Ribokinase-like"/>
    <property type="match status" value="1"/>
</dbReference>
<dbReference type="EC" id="2.7.1.49" evidence="7"/>
<protein>
    <submittedName>
        <fullName evidence="7">Bifunctional hydroxymethylpyrimidine kinase/phosphomethylpyrimidine kinase</fullName>
        <ecNumber evidence="7">2.7.1.49</ecNumber>
        <ecNumber evidence="7">2.7.4.7</ecNumber>
    </submittedName>
</protein>
<evidence type="ECO:0000259" key="6">
    <source>
        <dbReference type="Pfam" id="PF08543"/>
    </source>
</evidence>
<sequence length="275" mass="28635">MTMSAVPPPRVLSVAGTDPTGGAGIQADLKSIAAHRGYGMAVVTALVAQNTCGVRSVHLPPASFLTAQLEAVSDDVTVDAVKIGMLAETDQVQVVADWLATVAPPVVVLDPVIVATSGDRLLSREAEGALEDLIPQVHLITPNVPELAVLSSTSPAASWEELLGQAHKVADRYGVAVLAKGGHLPGDTVYDTVIDPAAGEEDALVVGSPRILTSNTHGTGCSLSAAMATLRPQRETWDAALEEAKRWLTAGIEAGRELHVGRGHGPVHHFVDLWT</sequence>
<dbReference type="Pfam" id="PF08543">
    <property type="entry name" value="Phos_pyr_kin"/>
    <property type="match status" value="1"/>
</dbReference>
<dbReference type="InterPro" id="IPR004399">
    <property type="entry name" value="HMP/HMP-P_kinase_dom"/>
</dbReference>
<comment type="caution">
    <text evidence="7">The sequence shown here is derived from an EMBL/GenBank/DDBJ whole genome shotgun (WGS) entry which is preliminary data.</text>
</comment>
<evidence type="ECO:0000256" key="2">
    <source>
        <dbReference type="ARBA" id="ARBA00000565"/>
    </source>
</evidence>
<evidence type="ECO:0000313" key="8">
    <source>
        <dbReference type="Proteomes" id="UP001233164"/>
    </source>
</evidence>
<feature type="domain" description="Pyridoxamine kinase/Phosphomethylpyrimidine kinase" evidence="6">
    <location>
        <begin position="18"/>
        <end position="268"/>
    </location>
</feature>
<dbReference type="PANTHER" id="PTHR20858">
    <property type="entry name" value="PHOSPHOMETHYLPYRIMIDINE KINASE"/>
    <property type="match status" value="1"/>
</dbReference>
<comment type="catalytic activity">
    <reaction evidence="1">
        <text>4-amino-5-hydroxymethyl-2-methylpyrimidine + ATP = 4-amino-2-methyl-5-(phosphooxymethyl)pyrimidine + ADP + H(+)</text>
        <dbReference type="Rhea" id="RHEA:23096"/>
        <dbReference type="ChEBI" id="CHEBI:15378"/>
        <dbReference type="ChEBI" id="CHEBI:16892"/>
        <dbReference type="ChEBI" id="CHEBI:30616"/>
        <dbReference type="ChEBI" id="CHEBI:58354"/>
        <dbReference type="ChEBI" id="CHEBI:456216"/>
        <dbReference type="EC" id="2.7.1.49"/>
    </reaction>
</comment>
<dbReference type="GO" id="GO:0008902">
    <property type="term" value="F:hydroxymethylpyrimidine kinase activity"/>
    <property type="evidence" value="ECO:0007669"/>
    <property type="project" value="UniProtKB-EC"/>
</dbReference>
<evidence type="ECO:0000313" key="7">
    <source>
        <dbReference type="EMBL" id="MDM7487877.1"/>
    </source>
</evidence>
<evidence type="ECO:0000256" key="1">
    <source>
        <dbReference type="ARBA" id="ARBA00000151"/>
    </source>
</evidence>
<dbReference type="PANTHER" id="PTHR20858:SF17">
    <property type="entry name" value="HYDROXYMETHYLPYRIMIDINE_PHOSPHOMETHYLPYRIMIDINE KINASE THI20-RELATED"/>
    <property type="match status" value="1"/>
</dbReference>
<dbReference type="EC" id="2.7.4.7" evidence="7"/>
<name>A0ABT7RJQ8_9NOCA</name>
<dbReference type="Proteomes" id="UP001233164">
    <property type="component" value="Unassembled WGS sequence"/>
</dbReference>